<dbReference type="Gene3D" id="1.20.141.10">
    <property type="entry name" value="Chitosanase, subunit A, domain 1"/>
    <property type="match status" value="1"/>
</dbReference>
<evidence type="ECO:0000259" key="2">
    <source>
        <dbReference type="Pfam" id="PF09374"/>
    </source>
</evidence>
<dbReference type="EMBL" id="JACIDT010000022">
    <property type="protein sequence ID" value="MBB3928331.1"/>
    <property type="molecule type" value="Genomic_DNA"/>
</dbReference>
<feature type="domain" description="TtsA-like Glycoside hydrolase family 108" evidence="1">
    <location>
        <begin position="9"/>
        <end position="91"/>
    </location>
</feature>
<evidence type="ECO:0000313" key="3">
    <source>
        <dbReference type="EMBL" id="MBB3928331.1"/>
    </source>
</evidence>
<gene>
    <name evidence="3" type="ORF">GGR43_004075</name>
</gene>
<dbReference type="CDD" id="cd13926">
    <property type="entry name" value="N-acetylmuramidase_GH108"/>
    <property type="match status" value="1"/>
</dbReference>
<organism evidence="3 4">
    <name type="scientific">Sphingobium jiangsuense</name>
    <dbReference type="NCBI Taxonomy" id="870476"/>
    <lineage>
        <taxon>Bacteria</taxon>
        <taxon>Pseudomonadati</taxon>
        <taxon>Pseudomonadota</taxon>
        <taxon>Alphaproteobacteria</taxon>
        <taxon>Sphingomonadales</taxon>
        <taxon>Sphingomonadaceae</taxon>
        <taxon>Sphingobium</taxon>
    </lineage>
</organism>
<comment type="caution">
    <text evidence="3">The sequence shown here is derived from an EMBL/GenBank/DDBJ whole genome shotgun (WGS) entry which is preliminary data.</text>
</comment>
<reference evidence="3 4" key="1">
    <citation type="submission" date="2020-08" db="EMBL/GenBank/DDBJ databases">
        <title>Genomic Encyclopedia of Type Strains, Phase IV (KMG-IV): sequencing the most valuable type-strain genomes for metagenomic binning, comparative biology and taxonomic classification.</title>
        <authorList>
            <person name="Goeker M."/>
        </authorList>
    </citation>
    <scope>NUCLEOTIDE SEQUENCE [LARGE SCALE GENOMIC DNA]</scope>
    <source>
        <strain evidence="3 4">DSM 26189</strain>
    </source>
</reference>
<sequence length="183" mass="19930">MMSIETQIDELIGREGGYSDHPADRGGPTRWGVTEQVARAYGYKGDMRALPRTTAADIYRQRYWLQPRFDQVAAVSPALGEELFDTGVNMGPAVAAKFLQHALNALNRQASDYPDIAEDGQIGAMTIAALKGYAAKRGAAGLRVLIRAVDALQAARYMEIAAKNPSQEAFLYGWLLNRTGPLA</sequence>
<dbReference type="Pfam" id="PF05838">
    <property type="entry name" value="Glyco_hydro_108"/>
    <property type="match status" value="1"/>
</dbReference>
<protein>
    <submittedName>
        <fullName evidence="3">Lysozyme family protein</fullName>
    </submittedName>
</protein>
<keyword evidence="4" id="KW-1185">Reference proteome</keyword>
<dbReference type="SUPFAM" id="SSF53955">
    <property type="entry name" value="Lysozyme-like"/>
    <property type="match status" value="1"/>
</dbReference>
<evidence type="ECO:0000313" key="4">
    <source>
        <dbReference type="Proteomes" id="UP000571950"/>
    </source>
</evidence>
<evidence type="ECO:0000259" key="1">
    <source>
        <dbReference type="Pfam" id="PF05838"/>
    </source>
</evidence>
<dbReference type="AlphaFoldDB" id="A0A7W6FRN3"/>
<feature type="domain" description="Peptidoglycan binding" evidence="2">
    <location>
        <begin position="95"/>
        <end position="178"/>
    </location>
</feature>
<proteinExistence type="predicted"/>
<dbReference type="Proteomes" id="UP000571950">
    <property type="component" value="Unassembled WGS sequence"/>
</dbReference>
<dbReference type="InterPro" id="IPR018537">
    <property type="entry name" value="Peptidoglycan-bd_3"/>
</dbReference>
<name>A0A7W6FRN3_9SPHN</name>
<dbReference type="InterPro" id="IPR023346">
    <property type="entry name" value="Lysozyme-like_dom_sf"/>
</dbReference>
<dbReference type="InterPro" id="IPR008565">
    <property type="entry name" value="TtsA-like_GH18_dom"/>
</dbReference>
<accession>A0A7W6FRN3</accession>
<dbReference type="Pfam" id="PF09374">
    <property type="entry name" value="PG_binding_3"/>
    <property type="match status" value="1"/>
</dbReference>